<name>A0A8X6I1N3_TRICU</name>
<dbReference type="OrthoDB" id="6436364at2759"/>
<keyword evidence="1 3" id="KW-0347">Helicase</keyword>
<dbReference type="EMBL" id="BMAO01029730">
    <property type="protein sequence ID" value="GFR33798.1"/>
    <property type="molecule type" value="Genomic_DNA"/>
</dbReference>
<keyword evidence="1" id="KW-0227">DNA damage</keyword>
<comment type="similarity">
    <text evidence="1">Belongs to the helicase family.</text>
</comment>
<comment type="catalytic activity">
    <reaction evidence="1">
        <text>ATP + H2O = ADP + phosphate + H(+)</text>
        <dbReference type="Rhea" id="RHEA:13065"/>
        <dbReference type="ChEBI" id="CHEBI:15377"/>
        <dbReference type="ChEBI" id="CHEBI:15378"/>
        <dbReference type="ChEBI" id="CHEBI:30616"/>
        <dbReference type="ChEBI" id="CHEBI:43474"/>
        <dbReference type="ChEBI" id="CHEBI:456216"/>
        <dbReference type="EC" id="5.6.2.3"/>
    </reaction>
</comment>
<dbReference type="SUPFAM" id="SSF52540">
    <property type="entry name" value="P-loop containing nucleoside triphosphate hydrolases"/>
    <property type="match status" value="1"/>
</dbReference>
<dbReference type="GO" id="GO:0005524">
    <property type="term" value="F:ATP binding"/>
    <property type="evidence" value="ECO:0007669"/>
    <property type="project" value="UniProtKB-KW"/>
</dbReference>
<keyword evidence="4" id="KW-1185">Reference proteome</keyword>
<reference evidence="3" key="1">
    <citation type="submission" date="2020-07" db="EMBL/GenBank/DDBJ databases">
        <title>Multicomponent nature underlies the extraordinary mechanical properties of spider dragline silk.</title>
        <authorList>
            <person name="Kono N."/>
            <person name="Nakamura H."/>
            <person name="Mori M."/>
            <person name="Yoshida Y."/>
            <person name="Ohtoshi R."/>
            <person name="Malay A.D."/>
            <person name="Moran D.A.P."/>
            <person name="Tomita M."/>
            <person name="Numata K."/>
            <person name="Arakawa K."/>
        </authorList>
    </citation>
    <scope>NUCLEOTIDE SEQUENCE</scope>
</reference>
<dbReference type="InterPro" id="IPR010285">
    <property type="entry name" value="DNA_helicase_pif1-like_DEAD"/>
</dbReference>
<accession>A0A8X6I1N3</accession>
<comment type="cofactor">
    <cofactor evidence="1">
        <name>Mg(2+)</name>
        <dbReference type="ChEBI" id="CHEBI:18420"/>
    </cofactor>
</comment>
<evidence type="ECO:0000313" key="3">
    <source>
        <dbReference type="EMBL" id="GFR33798.1"/>
    </source>
</evidence>
<dbReference type="GO" id="GO:0006310">
    <property type="term" value="P:DNA recombination"/>
    <property type="evidence" value="ECO:0007669"/>
    <property type="project" value="UniProtKB-KW"/>
</dbReference>
<dbReference type="GO" id="GO:0043139">
    <property type="term" value="F:5'-3' DNA helicase activity"/>
    <property type="evidence" value="ECO:0007669"/>
    <property type="project" value="UniProtKB-EC"/>
</dbReference>
<dbReference type="AlphaFoldDB" id="A0A8X6I1N3"/>
<dbReference type="PANTHER" id="PTHR10492">
    <property type="match status" value="1"/>
</dbReference>
<sequence>MAHKKSLEALDRSLQDLRGNTRPFGNALILLAGDFRQTLPVIPRSTPADEINASLKRSALWQHVKTLKLIKNMRVQLQNDRSTEIFSNQLLDIGNGKVPVDLTSGKISLPHNFCNLVTSKGELVERVFPDIQTNFKNPKWLSERAILAAKNKDVYQLNNVIQSRIQNETVTYKSVDTVVEVDEAVPSPPNLPPFPSRLWLHLA</sequence>
<proteinExistence type="inferred from homology"/>
<gene>
    <name evidence="3" type="primary">B7P43_G06600</name>
    <name evidence="3" type="ORF">TNCT_288701</name>
</gene>
<dbReference type="GO" id="GO:0000723">
    <property type="term" value="P:telomere maintenance"/>
    <property type="evidence" value="ECO:0007669"/>
    <property type="project" value="InterPro"/>
</dbReference>
<keyword evidence="1" id="KW-0233">DNA recombination</keyword>
<dbReference type="EC" id="5.6.2.3" evidence="1"/>
<evidence type="ECO:0000313" key="4">
    <source>
        <dbReference type="Proteomes" id="UP000887116"/>
    </source>
</evidence>
<dbReference type="GO" id="GO:0016787">
    <property type="term" value="F:hydrolase activity"/>
    <property type="evidence" value="ECO:0007669"/>
    <property type="project" value="UniProtKB-KW"/>
</dbReference>
<dbReference type="Pfam" id="PF05970">
    <property type="entry name" value="PIF1"/>
    <property type="match status" value="1"/>
</dbReference>
<keyword evidence="1" id="KW-0378">Hydrolase</keyword>
<organism evidence="3 4">
    <name type="scientific">Trichonephila clavata</name>
    <name type="common">Joro spider</name>
    <name type="synonym">Nephila clavata</name>
    <dbReference type="NCBI Taxonomy" id="2740835"/>
    <lineage>
        <taxon>Eukaryota</taxon>
        <taxon>Metazoa</taxon>
        <taxon>Ecdysozoa</taxon>
        <taxon>Arthropoda</taxon>
        <taxon>Chelicerata</taxon>
        <taxon>Arachnida</taxon>
        <taxon>Araneae</taxon>
        <taxon>Araneomorphae</taxon>
        <taxon>Entelegynae</taxon>
        <taxon>Araneoidea</taxon>
        <taxon>Nephilidae</taxon>
        <taxon>Trichonephila</taxon>
    </lineage>
</organism>
<comment type="caution">
    <text evidence="3">The sequence shown here is derived from an EMBL/GenBank/DDBJ whole genome shotgun (WGS) entry which is preliminary data.</text>
</comment>
<dbReference type="GO" id="GO:0006281">
    <property type="term" value="P:DNA repair"/>
    <property type="evidence" value="ECO:0007669"/>
    <property type="project" value="UniProtKB-KW"/>
</dbReference>
<evidence type="ECO:0000256" key="1">
    <source>
        <dbReference type="RuleBase" id="RU363044"/>
    </source>
</evidence>
<keyword evidence="1" id="KW-0547">Nucleotide-binding</keyword>
<dbReference type="PANTHER" id="PTHR10492:SF57">
    <property type="entry name" value="ATP-DEPENDENT DNA HELICASE"/>
    <property type="match status" value="1"/>
</dbReference>
<dbReference type="Proteomes" id="UP000887116">
    <property type="component" value="Unassembled WGS sequence"/>
</dbReference>
<keyword evidence="1" id="KW-0234">DNA repair</keyword>
<feature type="domain" description="DNA helicase Pif1-like DEAD-box helicase" evidence="2">
    <location>
        <begin position="1"/>
        <end position="99"/>
    </location>
</feature>
<keyword evidence="1" id="KW-0067">ATP-binding</keyword>
<protein>
    <recommendedName>
        <fullName evidence="1">ATP-dependent DNA helicase</fullName>
        <ecNumber evidence="1">5.6.2.3</ecNumber>
    </recommendedName>
</protein>
<dbReference type="InterPro" id="IPR027417">
    <property type="entry name" value="P-loop_NTPase"/>
</dbReference>
<evidence type="ECO:0000259" key="2">
    <source>
        <dbReference type="Pfam" id="PF05970"/>
    </source>
</evidence>